<dbReference type="Pfam" id="PF07540">
    <property type="entry name" value="NOC3p"/>
    <property type="match status" value="1"/>
</dbReference>
<dbReference type="PANTHER" id="PTHR14428:SF5">
    <property type="entry name" value="NUCLEOLAR COMPLEX PROTEIN 3 HOMOLOG"/>
    <property type="match status" value="1"/>
</dbReference>
<dbReference type="GO" id="GO:0003682">
    <property type="term" value="F:chromatin binding"/>
    <property type="evidence" value="ECO:0007669"/>
    <property type="project" value="TreeGrafter"/>
</dbReference>
<organism evidence="2 3">
    <name type="scientific">Dictyocaulus viviparus</name>
    <name type="common">Bovine lungworm</name>
    <dbReference type="NCBI Taxonomy" id="29172"/>
    <lineage>
        <taxon>Eukaryota</taxon>
        <taxon>Metazoa</taxon>
        <taxon>Ecdysozoa</taxon>
        <taxon>Nematoda</taxon>
        <taxon>Chromadorea</taxon>
        <taxon>Rhabditida</taxon>
        <taxon>Rhabditina</taxon>
        <taxon>Rhabditomorpha</taxon>
        <taxon>Strongyloidea</taxon>
        <taxon>Metastrongylidae</taxon>
        <taxon>Dictyocaulus</taxon>
    </lineage>
</organism>
<dbReference type="Proteomes" id="UP000053766">
    <property type="component" value="Unassembled WGS sequence"/>
</dbReference>
<evidence type="ECO:0000313" key="3">
    <source>
        <dbReference type="Proteomes" id="UP000053766"/>
    </source>
</evidence>
<accession>A0A0D8XQZ4</accession>
<reference evidence="2 3" key="1">
    <citation type="submission" date="2013-11" db="EMBL/GenBank/DDBJ databases">
        <title>Draft genome of the bovine lungworm Dictyocaulus viviparus.</title>
        <authorList>
            <person name="Mitreva M."/>
        </authorList>
    </citation>
    <scope>NUCLEOTIDE SEQUENCE [LARGE SCALE GENOMIC DNA]</scope>
    <source>
        <strain evidence="2 3">HannoverDv2000</strain>
    </source>
</reference>
<gene>
    <name evidence="2" type="ORF">DICVIV_09210</name>
</gene>
<dbReference type="AlphaFoldDB" id="A0A0D8XQZ4"/>
<keyword evidence="3" id="KW-1185">Reference proteome</keyword>
<feature type="domain" description="Nucleolar complex-associated protein 3 N-terminal" evidence="1">
    <location>
        <begin position="202"/>
        <end position="298"/>
    </location>
</feature>
<dbReference type="PANTHER" id="PTHR14428">
    <property type="entry name" value="NUCLEOLAR COMPLEX PROTEIN 3"/>
    <property type="match status" value="1"/>
</dbReference>
<proteinExistence type="predicted"/>
<evidence type="ECO:0000313" key="2">
    <source>
        <dbReference type="EMBL" id="KJH44751.1"/>
    </source>
</evidence>
<name>A0A0D8XQZ4_DICVI</name>
<evidence type="ECO:0000259" key="1">
    <source>
        <dbReference type="Pfam" id="PF07540"/>
    </source>
</evidence>
<dbReference type="InterPro" id="IPR016903">
    <property type="entry name" value="Nucleolar_cplx-assoc_3"/>
</dbReference>
<dbReference type="STRING" id="29172.A0A0D8XQZ4"/>
<dbReference type="GO" id="GO:0006270">
    <property type="term" value="P:DNA replication initiation"/>
    <property type="evidence" value="ECO:0007669"/>
    <property type="project" value="TreeGrafter"/>
</dbReference>
<reference evidence="3" key="2">
    <citation type="journal article" date="2016" name="Sci. Rep.">
        <title>Dictyocaulus viviparus genome, variome and transcriptome elucidate lungworm biology and support future intervention.</title>
        <authorList>
            <person name="McNulty S.N."/>
            <person name="Strube C."/>
            <person name="Rosa B.A."/>
            <person name="Martin J.C."/>
            <person name="Tyagi R."/>
            <person name="Choi Y.J."/>
            <person name="Wang Q."/>
            <person name="Hallsworth Pepin K."/>
            <person name="Zhang X."/>
            <person name="Ozersky P."/>
            <person name="Wilson R.K."/>
            <person name="Sternberg P.W."/>
            <person name="Gasser R.B."/>
            <person name="Mitreva M."/>
        </authorList>
    </citation>
    <scope>NUCLEOTIDE SEQUENCE [LARGE SCALE GENOMIC DNA]</scope>
    <source>
        <strain evidence="3">HannoverDv2000</strain>
    </source>
</reference>
<sequence length="313" mass="36963">MGFASASREEKLKMMKTSHTRKTTRKLNRLGKNKKLSRGVINELKKIKARRCKDSRERIVNIEDDWIAEREWHFNNGAEGILPLDMLDADINWENSSFAGIKRRHDQKFESGALITSNANRDIEKNKRNFEGHLDENFEEMLPIKLKDGRILRPVREKDLEADQDDSKWINSREEVKTEFESFSELSAAELLIKRKEMIHQYKQSISNSSQELLTSPQENIYKLRDLLGLCQGENVHSLVRETIQKLALISTMQVFVDIVPGYSIREFTEQEKHQKMKKETKKLRVFEETLLRYYLKFLQFCEKKDKKYVSLF</sequence>
<protein>
    <submittedName>
        <fullName evidence="2">Nucleolar complex-associated protein</fullName>
    </submittedName>
</protein>
<dbReference type="InterPro" id="IPR011501">
    <property type="entry name" value="Noc3_N"/>
</dbReference>
<dbReference type="EMBL" id="KN716451">
    <property type="protein sequence ID" value="KJH44751.1"/>
    <property type="molecule type" value="Genomic_DNA"/>
</dbReference>
<dbReference type="GO" id="GO:0005730">
    <property type="term" value="C:nucleolus"/>
    <property type="evidence" value="ECO:0007669"/>
    <property type="project" value="TreeGrafter"/>
</dbReference>
<dbReference type="OrthoDB" id="10263597at2759"/>